<comment type="caution">
    <text evidence="2">The sequence shown here is derived from an EMBL/GenBank/DDBJ whole genome shotgun (WGS) entry which is preliminary data.</text>
</comment>
<dbReference type="EMBL" id="VTEZ01000001">
    <property type="protein sequence ID" value="TYS88388.1"/>
    <property type="molecule type" value="Genomic_DNA"/>
</dbReference>
<feature type="transmembrane region" description="Helical" evidence="1">
    <location>
        <begin position="62"/>
        <end position="83"/>
    </location>
</feature>
<feature type="transmembrane region" description="Helical" evidence="1">
    <location>
        <begin position="89"/>
        <end position="111"/>
    </location>
</feature>
<reference evidence="2 3" key="1">
    <citation type="submission" date="2019-08" db="EMBL/GenBank/DDBJ databases">
        <title>Bacillus genomes from the desert of Cuatro Cienegas, Coahuila.</title>
        <authorList>
            <person name="Olmedo-Alvarez G."/>
        </authorList>
    </citation>
    <scope>NUCLEOTIDE SEQUENCE [LARGE SCALE GENOMIC DNA]</scope>
    <source>
        <strain evidence="2 3">CH87b_3T</strain>
    </source>
</reference>
<name>A0A5D4U350_9BACI</name>
<sequence length="117" mass="13548">METIISGKKYIIYETLLSRCLILQKCDHCNTPFSWSKIYKFFVWTYKPIECNNCGTEHRITILGRLSFVLCTIVPALIFLNFLSPFDNFILTFFIGIFILLGGSLLTPFFVKYKGVV</sequence>
<keyword evidence="1" id="KW-0472">Membrane</keyword>
<dbReference type="InterPro" id="IPR026369">
    <property type="entry name" value="CxxC_20_CxxC"/>
</dbReference>
<keyword evidence="1" id="KW-0812">Transmembrane</keyword>
<dbReference type="AlphaFoldDB" id="A0A5D4U350"/>
<proteinExistence type="predicted"/>
<evidence type="ECO:0000256" key="1">
    <source>
        <dbReference type="SAM" id="Phobius"/>
    </source>
</evidence>
<evidence type="ECO:0008006" key="4">
    <source>
        <dbReference type="Google" id="ProtNLM"/>
    </source>
</evidence>
<accession>A0A5D4U350</accession>
<dbReference type="OrthoDB" id="2970506at2"/>
<protein>
    <recommendedName>
        <fullName evidence="4">CXXC-20-CXXC protein</fullName>
    </recommendedName>
</protein>
<evidence type="ECO:0000313" key="3">
    <source>
        <dbReference type="Proteomes" id="UP000324269"/>
    </source>
</evidence>
<gene>
    <name evidence="2" type="ORF">FZC85_02845</name>
</gene>
<keyword evidence="1" id="KW-1133">Transmembrane helix</keyword>
<dbReference type="RefSeq" id="WP_148967688.1">
    <property type="nucleotide sequence ID" value="NZ_CANLNA010000001.1"/>
</dbReference>
<dbReference type="Proteomes" id="UP000324269">
    <property type="component" value="Unassembled WGS sequence"/>
</dbReference>
<organism evidence="2 3">
    <name type="scientific">Rossellomorea aquimaris</name>
    <dbReference type="NCBI Taxonomy" id="189382"/>
    <lineage>
        <taxon>Bacteria</taxon>
        <taxon>Bacillati</taxon>
        <taxon>Bacillota</taxon>
        <taxon>Bacilli</taxon>
        <taxon>Bacillales</taxon>
        <taxon>Bacillaceae</taxon>
        <taxon>Rossellomorea</taxon>
    </lineage>
</organism>
<evidence type="ECO:0000313" key="2">
    <source>
        <dbReference type="EMBL" id="TYS88388.1"/>
    </source>
</evidence>
<dbReference type="NCBIfam" id="TIGR04104">
    <property type="entry name" value="cxxc_20_cxxc"/>
    <property type="match status" value="1"/>
</dbReference>